<feature type="transmembrane region" description="Helical" evidence="5">
    <location>
        <begin position="423"/>
        <end position="445"/>
    </location>
</feature>
<evidence type="ECO:0000256" key="2">
    <source>
        <dbReference type="ARBA" id="ARBA00022771"/>
    </source>
</evidence>
<dbReference type="Proteomes" id="UP001341840">
    <property type="component" value="Unassembled WGS sequence"/>
</dbReference>
<name>A0ABU6YNV0_9FABA</name>
<feature type="domain" description="RING-CH-type" evidence="6">
    <location>
        <begin position="299"/>
        <end position="361"/>
    </location>
</feature>
<sequence>MWILDHGNGCIHYPGSSSRMMKKKKRKVWSLESWKKWKDHEARKSQVGGGGVAGSQTELETDAADSFSDPPLDRLQTCAENAKEEGEKASLIPQPRRPALSSLQIPPWSLDAALSSYANTDGPSLSLSLSSPTPRGLPPRPNSARVRSSIRSIISQGSFRARTTPHHPETTLLILPHTTLSNAPFDNPSTSTTLSLNAKPSSSPFAKVAHSLPVTPIASLASENVHLPCASHLNTMDVKQHITRSLSVPVDAKATKLRRTESRVLIRVISARQHLATVDGTSTGDAPVMEIAIEDATADIPEEEAVCRICLAELGEGGNMLKMECSCKGDLALAHQDCAVKWFSIKGNRTCDVCNQDVQNLPVTLLKIYNPQPPARQPQNVEQPREIPYYRIWHDIPVLILVSMLAYFCFLEQLLVSDLGPRALAIALPFSCVLGLLSSMIASTMGKFVSFCMPKHITTQRSETRDLICATAPLTSQNCPHYALDC</sequence>
<dbReference type="PANTHER" id="PTHR46158:SF2">
    <property type="entry name" value="OS02G0165000 PROTEIN"/>
    <property type="match status" value="1"/>
</dbReference>
<dbReference type="Gene3D" id="3.30.40.10">
    <property type="entry name" value="Zinc/RING finger domain, C3HC4 (zinc finger)"/>
    <property type="match status" value="1"/>
</dbReference>
<keyword evidence="1" id="KW-0479">Metal-binding</keyword>
<feature type="region of interest" description="Disordered" evidence="4">
    <location>
        <begin position="121"/>
        <end position="147"/>
    </location>
</feature>
<feature type="compositionally biased region" description="Low complexity" evidence="4">
    <location>
        <begin position="122"/>
        <end position="134"/>
    </location>
</feature>
<evidence type="ECO:0000256" key="4">
    <source>
        <dbReference type="SAM" id="MobiDB-lite"/>
    </source>
</evidence>
<keyword evidence="2" id="KW-0863">Zinc-finger</keyword>
<dbReference type="PROSITE" id="PS51292">
    <property type="entry name" value="ZF_RING_CH"/>
    <property type="match status" value="1"/>
</dbReference>
<dbReference type="SMART" id="SM00744">
    <property type="entry name" value="RINGv"/>
    <property type="match status" value="1"/>
</dbReference>
<dbReference type="Pfam" id="PF12906">
    <property type="entry name" value="RINGv"/>
    <property type="match status" value="1"/>
</dbReference>
<dbReference type="InterPro" id="IPR011016">
    <property type="entry name" value="Znf_RING-CH"/>
</dbReference>
<dbReference type="EMBL" id="JASCZI010242307">
    <property type="protein sequence ID" value="MED6210573.1"/>
    <property type="molecule type" value="Genomic_DNA"/>
</dbReference>
<dbReference type="InterPro" id="IPR013083">
    <property type="entry name" value="Znf_RING/FYVE/PHD"/>
</dbReference>
<evidence type="ECO:0000313" key="7">
    <source>
        <dbReference type="EMBL" id="MED6210573.1"/>
    </source>
</evidence>
<dbReference type="CDD" id="cd16495">
    <property type="entry name" value="RING_CH-C4HC3_MARCH"/>
    <property type="match status" value="1"/>
</dbReference>
<evidence type="ECO:0000256" key="5">
    <source>
        <dbReference type="SAM" id="Phobius"/>
    </source>
</evidence>
<evidence type="ECO:0000313" key="8">
    <source>
        <dbReference type="Proteomes" id="UP001341840"/>
    </source>
</evidence>
<evidence type="ECO:0000259" key="6">
    <source>
        <dbReference type="PROSITE" id="PS51292"/>
    </source>
</evidence>
<accession>A0ABU6YNV0</accession>
<comment type="caution">
    <text evidence="7">The sequence shown here is derived from an EMBL/GenBank/DDBJ whole genome shotgun (WGS) entry which is preliminary data.</text>
</comment>
<keyword evidence="5" id="KW-0472">Membrane</keyword>
<proteinExistence type="predicted"/>
<organism evidence="7 8">
    <name type="scientific">Stylosanthes scabra</name>
    <dbReference type="NCBI Taxonomy" id="79078"/>
    <lineage>
        <taxon>Eukaryota</taxon>
        <taxon>Viridiplantae</taxon>
        <taxon>Streptophyta</taxon>
        <taxon>Embryophyta</taxon>
        <taxon>Tracheophyta</taxon>
        <taxon>Spermatophyta</taxon>
        <taxon>Magnoliopsida</taxon>
        <taxon>eudicotyledons</taxon>
        <taxon>Gunneridae</taxon>
        <taxon>Pentapetalae</taxon>
        <taxon>rosids</taxon>
        <taxon>fabids</taxon>
        <taxon>Fabales</taxon>
        <taxon>Fabaceae</taxon>
        <taxon>Papilionoideae</taxon>
        <taxon>50 kb inversion clade</taxon>
        <taxon>dalbergioids sensu lato</taxon>
        <taxon>Dalbergieae</taxon>
        <taxon>Pterocarpus clade</taxon>
        <taxon>Stylosanthes</taxon>
    </lineage>
</organism>
<reference evidence="7 8" key="1">
    <citation type="journal article" date="2023" name="Plants (Basel)">
        <title>Bridging the Gap: Combining Genomics and Transcriptomics Approaches to Understand Stylosanthes scabra, an Orphan Legume from the Brazilian Caatinga.</title>
        <authorList>
            <person name="Ferreira-Neto J.R.C."/>
            <person name="da Silva M.D."/>
            <person name="Binneck E."/>
            <person name="de Melo N.F."/>
            <person name="da Silva R.H."/>
            <person name="de Melo A.L.T.M."/>
            <person name="Pandolfi V."/>
            <person name="Bustamante F.O."/>
            <person name="Brasileiro-Vidal A.C."/>
            <person name="Benko-Iseppon A.M."/>
        </authorList>
    </citation>
    <scope>NUCLEOTIDE SEQUENCE [LARGE SCALE GENOMIC DNA]</scope>
    <source>
        <tissue evidence="7">Leaves</tissue>
    </source>
</reference>
<protein>
    <recommendedName>
        <fullName evidence="6">RING-CH-type domain-containing protein</fullName>
    </recommendedName>
</protein>
<gene>
    <name evidence="7" type="ORF">PIB30_065419</name>
</gene>
<dbReference type="SUPFAM" id="SSF57850">
    <property type="entry name" value="RING/U-box"/>
    <property type="match status" value="1"/>
</dbReference>
<feature type="transmembrane region" description="Helical" evidence="5">
    <location>
        <begin position="392"/>
        <end position="411"/>
    </location>
</feature>
<evidence type="ECO:0000256" key="3">
    <source>
        <dbReference type="ARBA" id="ARBA00022833"/>
    </source>
</evidence>
<evidence type="ECO:0000256" key="1">
    <source>
        <dbReference type="ARBA" id="ARBA00022723"/>
    </source>
</evidence>
<keyword evidence="3" id="KW-0862">Zinc</keyword>
<keyword evidence="5" id="KW-0812">Transmembrane</keyword>
<feature type="region of interest" description="Disordered" evidence="4">
    <location>
        <begin position="38"/>
        <end position="73"/>
    </location>
</feature>
<keyword evidence="8" id="KW-1185">Reference proteome</keyword>
<keyword evidence="5" id="KW-1133">Transmembrane helix</keyword>
<dbReference type="PANTHER" id="PTHR46158">
    <property type="entry name" value="OS02G0165000 PROTEIN"/>
    <property type="match status" value="1"/>
</dbReference>